<dbReference type="SUPFAM" id="SSF51556">
    <property type="entry name" value="Metallo-dependent hydrolases"/>
    <property type="match status" value="1"/>
</dbReference>
<evidence type="ECO:0000313" key="2">
    <source>
        <dbReference type="EMBL" id="RFA06924.1"/>
    </source>
</evidence>
<dbReference type="SUPFAM" id="SSF51338">
    <property type="entry name" value="Composite domain of metallo-dependent hydrolases"/>
    <property type="match status" value="1"/>
</dbReference>
<evidence type="ECO:0000259" key="1">
    <source>
        <dbReference type="Pfam" id="PF07969"/>
    </source>
</evidence>
<dbReference type="AlphaFoldDB" id="A0A3E0VAT6"/>
<dbReference type="Pfam" id="PF07969">
    <property type="entry name" value="Amidohydro_3"/>
    <property type="match status" value="1"/>
</dbReference>
<gene>
    <name evidence="2" type="ORF">B7R21_17565</name>
</gene>
<dbReference type="InterPro" id="IPR033932">
    <property type="entry name" value="YtcJ-like"/>
</dbReference>
<dbReference type="Gene3D" id="3.20.20.140">
    <property type="entry name" value="Metal-dependent hydrolases"/>
    <property type="match status" value="1"/>
</dbReference>
<sequence>MKTESPTSTVDPKQKADVLLVATAIETFAAVDAPSSDGHSRPTALPTACAIVAGRVLAVGDEASLSGLVGPDTVVQRFDGVIFPGLTDAHIHPVWGALGLARGVDLTDVGPLSRVVDTVERYAATLGPAEWVLGYGLDPNVFTGHIGGESLSMGELEHRPVMLRMRDVHSVVANAEAIRAAGITGTETFDDRSSIPTGVEGRPTGHLLELSAMALLEAAIPLQSTETQADNVFSVFEEMASRGLTGGHMMDFFDPALAVLTRIEQTRELPIRLRCSPMCPPDSPRRVWEEIAEQQGTGGRRWHIEGVKFMIDGTVDGGTAWLDTPDAFGESTSSIWTDTDLYREAIRYFISKGIPTATHAIGEAGVRFALETLRDAGASSSGVPHRIEHIETVPDDVVDLFAAVGAIASMQPIHGTHHTRADRSDNWSVRVGPERAAHGWRCRDLRDRGIPLALGSDWPVTPVDPRAMMADAQLRRPVASPEIDPVQPEQALTVRMAYEGYTTHAALAAGHENRQGRILPGFDADFTIFESHPFSLSPEAQATNRIVATCLAGELRLAP</sequence>
<accession>A0A3E0VAT6</accession>
<dbReference type="InterPro" id="IPR013108">
    <property type="entry name" value="Amidohydro_3"/>
</dbReference>
<dbReference type="Gene3D" id="3.10.310.70">
    <property type="match status" value="1"/>
</dbReference>
<reference evidence="2 3" key="1">
    <citation type="submission" date="2017-04" db="EMBL/GenBank/DDBJ databases">
        <title>Comparative genome analysis of Subtercola boreus.</title>
        <authorList>
            <person name="Cho Y.-J."/>
            <person name="Cho A."/>
            <person name="Kim O.-S."/>
            <person name="Lee J.-I."/>
        </authorList>
    </citation>
    <scope>NUCLEOTIDE SEQUENCE [LARGE SCALE GENOMIC DNA]</scope>
    <source>
        <strain evidence="2 3">P27444</strain>
    </source>
</reference>
<comment type="caution">
    <text evidence="2">The sequence shown here is derived from an EMBL/GenBank/DDBJ whole genome shotgun (WGS) entry which is preliminary data.</text>
</comment>
<evidence type="ECO:0000313" key="3">
    <source>
        <dbReference type="Proteomes" id="UP000256709"/>
    </source>
</evidence>
<name>A0A3E0VAT6_9MICO</name>
<organism evidence="2 3">
    <name type="scientific">Subtercola boreus</name>
    <dbReference type="NCBI Taxonomy" id="120213"/>
    <lineage>
        <taxon>Bacteria</taxon>
        <taxon>Bacillati</taxon>
        <taxon>Actinomycetota</taxon>
        <taxon>Actinomycetes</taxon>
        <taxon>Micrococcales</taxon>
        <taxon>Microbacteriaceae</taxon>
        <taxon>Subtercola</taxon>
    </lineage>
</organism>
<protein>
    <recommendedName>
        <fullName evidence="1">Amidohydrolase 3 domain-containing protein</fullName>
    </recommendedName>
</protein>
<dbReference type="InterPro" id="IPR011059">
    <property type="entry name" value="Metal-dep_hydrolase_composite"/>
</dbReference>
<dbReference type="Gene3D" id="2.30.40.10">
    <property type="entry name" value="Urease, subunit C, domain 1"/>
    <property type="match status" value="1"/>
</dbReference>
<feature type="domain" description="Amidohydrolase 3" evidence="1">
    <location>
        <begin position="80"/>
        <end position="554"/>
    </location>
</feature>
<dbReference type="CDD" id="cd01300">
    <property type="entry name" value="YtcJ_like"/>
    <property type="match status" value="1"/>
</dbReference>
<dbReference type="PANTHER" id="PTHR22642:SF2">
    <property type="entry name" value="PROTEIN LONG AFTER FAR-RED 3"/>
    <property type="match status" value="1"/>
</dbReference>
<dbReference type="OrthoDB" id="3238066at2"/>
<dbReference type="InterPro" id="IPR032466">
    <property type="entry name" value="Metal_Hydrolase"/>
</dbReference>
<dbReference type="GO" id="GO:0016810">
    <property type="term" value="F:hydrolase activity, acting on carbon-nitrogen (but not peptide) bonds"/>
    <property type="evidence" value="ECO:0007669"/>
    <property type="project" value="InterPro"/>
</dbReference>
<dbReference type="PANTHER" id="PTHR22642">
    <property type="entry name" value="IMIDAZOLONEPROPIONASE"/>
    <property type="match status" value="1"/>
</dbReference>
<dbReference type="RefSeq" id="WP_116284564.1">
    <property type="nucleotide sequence ID" value="NZ_NBXA01000034.1"/>
</dbReference>
<dbReference type="Proteomes" id="UP000256709">
    <property type="component" value="Unassembled WGS sequence"/>
</dbReference>
<dbReference type="EMBL" id="NBXA01000034">
    <property type="protein sequence ID" value="RFA06924.1"/>
    <property type="molecule type" value="Genomic_DNA"/>
</dbReference>
<proteinExistence type="predicted"/>